<evidence type="ECO:0000313" key="3">
    <source>
        <dbReference type="Proteomes" id="UP001168821"/>
    </source>
</evidence>
<accession>A0AA38IV60</accession>
<proteinExistence type="predicted"/>
<keyword evidence="3" id="KW-1185">Reference proteome</keyword>
<dbReference type="EMBL" id="JALNTZ010000002">
    <property type="protein sequence ID" value="KAJ3664037.1"/>
    <property type="molecule type" value="Genomic_DNA"/>
</dbReference>
<keyword evidence="1" id="KW-0472">Membrane</keyword>
<protein>
    <submittedName>
        <fullName evidence="2">Uncharacterized protein</fullName>
    </submittedName>
</protein>
<name>A0AA38IV60_9CUCU</name>
<dbReference type="Proteomes" id="UP001168821">
    <property type="component" value="Unassembled WGS sequence"/>
</dbReference>
<feature type="transmembrane region" description="Helical" evidence="1">
    <location>
        <begin position="27"/>
        <end position="45"/>
    </location>
</feature>
<comment type="caution">
    <text evidence="2">The sequence shown here is derived from an EMBL/GenBank/DDBJ whole genome shotgun (WGS) entry which is preliminary data.</text>
</comment>
<keyword evidence="1" id="KW-0812">Transmembrane</keyword>
<evidence type="ECO:0000256" key="1">
    <source>
        <dbReference type="SAM" id="Phobius"/>
    </source>
</evidence>
<reference evidence="2" key="1">
    <citation type="journal article" date="2023" name="G3 (Bethesda)">
        <title>Whole genome assemblies of Zophobas morio and Tenebrio molitor.</title>
        <authorList>
            <person name="Kaur S."/>
            <person name="Stinson S.A."/>
            <person name="diCenzo G.C."/>
        </authorList>
    </citation>
    <scope>NUCLEOTIDE SEQUENCE</scope>
    <source>
        <strain evidence="2">QUZm001</strain>
    </source>
</reference>
<keyword evidence="1" id="KW-1133">Transmembrane helix</keyword>
<dbReference type="AlphaFoldDB" id="A0AA38IV60"/>
<evidence type="ECO:0000313" key="2">
    <source>
        <dbReference type="EMBL" id="KAJ3664037.1"/>
    </source>
</evidence>
<organism evidence="2 3">
    <name type="scientific">Zophobas morio</name>
    <dbReference type="NCBI Taxonomy" id="2755281"/>
    <lineage>
        <taxon>Eukaryota</taxon>
        <taxon>Metazoa</taxon>
        <taxon>Ecdysozoa</taxon>
        <taxon>Arthropoda</taxon>
        <taxon>Hexapoda</taxon>
        <taxon>Insecta</taxon>
        <taxon>Pterygota</taxon>
        <taxon>Neoptera</taxon>
        <taxon>Endopterygota</taxon>
        <taxon>Coleoptera</taxon>
        <taxon>Polyphaga</taxon>
        <taxon>Cucujiformia</taxon>
        <taxon>Tenebrionidae</taxon>
        <taxon>Zophobas</taxon>
    </lineage>
</organism>
<feature type="transmembrane region" description="Helical" evidence="1">
    <location>
        <begin position="80"/>
        <end position="102"/>
    </location>
</feature>
<gene>
    <name evidence="2" type="ORF">Zmor_008243</name>
</gene>
<sequence length="111" mass="12767">MWLFLMVLDCYDILSRRQCSVYRTSRLLIPGNAHLCFIALLAFDIVSISRRKLPRLLPLRLLFSCLRASYGFFSTIKGEIWRRGGTIVSAVPGLLWLLASAVRHKSERELL</sequence>